<protein>
    <submittedName>
        <fullName evidence="3">M20/M25/M40 family metallo-hydrolase</fullName>
    </submittedName>
</protein>
<dbReference type="InterPro" id="IPR017439">
    <property type="entry name" value="Amidohydrolase"/>
</dbReference>
<feature type="compositionally biased region" description="Basic residues" evidence="2">
    <location>
        <begin position="204"/>
        <end position="215"/>
    </location>
</feature>
<feature type="compositionally biased region" description="Pro residues" evidence="2">
    <location>
        <begin position="283"/>
        <end position="292"/>
    </location>
</feature>
<name>A0ABU8XS24_9PROT</name>
<dbReference type="EMBL" id="JBBLZC010000007">
    <property type="protein sequence ID" value="MEK0083223.1"/>
    <property type="molecule type" value="Genomic_DNA"/>
</dbReference>
<keyword evidence="1" id="KW-0378">Hydrolase</keyword>
<evidence type="ECO:0000313" key="4">
    <source>
        <dbReference type="Proteomes" id="UP001375743"/>
    </source>
</evidence>
<gene>
    <name evidence="3" type="ORF">U1T56_08665</name>
</gene>
<dbReference type="PANTHER" id="PTHR11014:SF63">
    <property type="entry name" value="METALLOPEPTIDASE, PUTATIVE (AFU_ORTHOLOGUE AFUA_6G09600)-RELATED"/>
    <property type="match status" value="1"/>
</dbReference>
<sequence length="292" mass="30442">MIRRTLVPADRAALASQVPGRMRAWGHDGYIAMLRGADRYLAEIRSFDGPVLQPAEEIGGESSAGTRMVENGLPGRFPAERTRGLHDDPRRPPGLLADLAAGDTDLPGAMPAPDRRGSGTATGVAISLDLRRGHPSAIDDTREAEPAVDAAAEIVGETNVGHDPSPSMAAENLAFLLQEQPDAFAHPGIGGGAKGGIVRSPPLRPRRRSSAHRRQLPGPAGRASAAAASACCSRSSLEATADRPDEPATPRSIIELDAEMFPRGPGQAPWQAGRLLAASTPGQGPPPGYEVP</sequence>
<evidence type="ECO:0000256" key="1">
    <source>
        <dbReference type="ARBA" id="ARBA00022801"/>
    </source>
</evidence>
<reference evidence="3 4" key="1">
    <citation type="submission" date="2024-01" db="EMBL/GenBank/DDBJ databases">
        <title>Multi-omics insights into the function and evolution of sodium benzoate biodegradation pathways in Benzoatithermus flavus gen. nov., sp. nov. from hot spring.</title>
        <authorList>
            <person name="Hu C.-J."/>
            <person name="Li W.-J."/>
        </authorList>
    </citation>
    <scope>NUCLEOTIDE SEQUENCE [LARGE SCALE GENOMIC DNA]</scope>
    <source>
        <strain evidence="3 4">SYSU G07066</strain>
    </source>
</reference>
<dbReference type="PANTHER" id="PTHR11014">
    <property type="entry name" value="PEPTIDASE M20 FAMILY MEMBER"/>
    <property type="match status" value="1"/>
</dbReference>
<evidence type="ECO:0000256" key="2">
    <source>
        <dbReference type="SAM" id="MobiDB-lite"/>
    </source>
</evidence>
<dbReference type="RefSeq" id="WP_418159071.1">
    <property type="nucleotide sequence ID" value="NZ_JBBLZC010000007.1"/>
</dbReference>
<dbReference type="SUPFAM" id="SSF53187">
    <property type="entry name" value="Zn-dependent exopeptidases"/>
    <property type="match status" value="1"/>
</dbReference>
<accession>A0ABU8XS24</accession>
<proteinExistence type="predicted"/>
<dbReference type="Gene3D" id="3.30.70.360">
    <property type="match status" value="1"/>
</dbReference>
<keyword evidence="4" id="KW-1185">Reference proteome</keyword>
<feature type="region of interest" description="Disordered" evidence="2">
    <location>
        <begin position="260"/>
        <end position="292"/>
    </location>
</feature>
<dbReference type="Gene3D" id="3.40.630.10">
    <property type="entry name" value="Zn peptidases"/>
    <property type="match status" value="2"/>
</dbReference>
<feature type="compositionally biased region" description="Low complexity" evidence="2">
    <location>
        <begin position="217"/>
        <end position="229"/>
    </location>
</feature>
<dbReference type="Pfam" id="PF01546">
    <property type="entry name" value="Peptidase_M20"/>
    <property type="match status" value="1"/>
</dbReference>
<comment type="caution">
    <text evidence="3">The sequence shown here is derived from an EMBL/GenBank/DDBJ whole genome shotgun (WGS) entry which is preliminary data.</text>
</comment>
<dbReference type="Proteomes" id="UP001375743">
    <property type="component" value="Unassembled WGS sequence"/>
</dbReference>
<feature type="region of interest" description="Disordered" evidence="2">
    <location>
        <begin position="185"/>
        <end position="229"/>
    </location>
</feature>
<organism evidence="3 4">
    <name type="scientific">Benzoatithermus flavus</name>
    <dbReference type="NCBI Taxonomy" id="3108223"/>
    <lineage>
        <taxon>Bacteria</taxon>
        <taxon>Pseudomonadati</taxon>
        <taxon>Pseudomonadota</taxon>
        <taxon>Alphaproteobacteria</taxon>
        <taxon>Geminicoccales</taxon>
        <taxon>Geminicoccaceae</taxon>
        <taxon>Benzoatithermus</taxon>
    </lineage>
</organism>
<dbReference type="InterPro" id="IPR002933">
    <property type="entry name" value="Peptidase_M20"/>
</dbReference>
<evidence type="ECO:0000313" key="3">
    <source>
        <dbReference type="EMBL" id="MEK0083223.1"/>
    </source>
</evidence>